<dbReference type="EMBL" id="GL379838">
    <property type="protein sequence ID" value="EGT52778.1"/>
    <property type="molecule type" value="Genomic_DNA"/>
</dbReference>
<dbReference type="PANTHER" id="PTHR46317:SF1">
    <property type="entry name" value="HYDROLASE, TATD FAMILY"/>
    <property type="match status" value="1"/>
</dbReference>
<comment type="similarity">
    <text evidence="1">Belongs to the metallo-dependent hydrolases superfamily. TatD-type hydrolase family.</text>
</comment>
<comment type="function">
    <text evidence="4">Exhibits 3'-exonuclease activities and apurinic/apyrimidinic (AP) endonuclease (in vitro). Show preferential AP endonuclease activity on double-stranded DNA substrates and 3'- exonuclease activity on single-stranded DNA.</text>
</comment>
<dbReference type="InterPro" id="IPR001130">
    <property type="entry name" value="TatD-like"/>
</dbReference>
<evidence type="ECO:0000256" key="2">
    <source>
        <dbReference type="ARBA" id="ARBA00022723"/>
    </source>
</evidence>
<accession>G0N4R8</accession>
<dbReference type="Gene3D" id="3.20.20.140">
    <property type="entry name" value="Metal-dependent hydrolases"/>
    <property type="match status" value="1"/>
</dbReference>
<keyword evidence="3" id="KW-0378">Hydrolase</keyword>
<dbReference type="Pfam" id="PF01026">
    <property type="entry name" value="TatD_DNase"/>
    <property type="match status" value="1"/>
</dbReference>
<dbReference type="STRING" id="135651.G0N4R8"/>
<dbReference type="AlphaFoldDB" id="G0N4R8"/>
<name>G0N4R8_CAEBE</name>
<sequence length="260" mass="29288">MIDVHCHLVDNKFKDDLDDVIKHALSSGVQKMINVPEFQSQFEKSIEITKEWNKIVYTGIGIHPIQKRGKSAQMKHVAKMEQFLVKHENDVICVGECGLDHTVTQFKLTKEDFEEQELVFRHQIDLAKHFNKPLNVHSRSAARRTIEVLKECNIGPDQVVLHAFDGTQDDLKAGVDCGFLFSLPPSFERSGKAEEIIRSVPLHQLLLETDSPALGPEKGVKNVPANLKISTDVISKIRRISAEDVINATSSNAARVFRFL</sequence>
<evidence type="ECO:0000256" key="4">
    <source>
        <dbReference type="ARBA" id="ARBA00093287"/>
    </source>
</evidence>
<dbReference type="PIRSF" id="PIRSF005902">
    <property type="entry name" value="DNase_TatD"/>
    <property type="match status" value="1"/>
</dbReference>
<dbReference type="eggNOG" id="KOG3020">
    <property type="taxonomic scope" value="Eukaryota"/>
</dbReference>
<feature type="binding site" evidence="5">
    <location>
        <position position="137"/>
    </location>
    <ligand>
        <name>a divalent metal cation</name>
        <dbReference type="ChEBI" id="CHEBI:60240"/>
        <label>2</label>
    </ligand>
</feature>
<evidence type="ECO:0000256" key="5">
    <source>
        <dbReference type="PIRSR" id="PIRSR005902-1"/>
    </source>
</evidence>
<evidence type="ECO:0000256" key="1">
    <source>
        <dbReference type="ARBA" id="ARBA00009275"/>
    </source>
</evidence>
<dbReference type="HOGENOM" id="CLU_031506_5_3_1"/>
<feature type="binding site" evidence="5">
    <location>
        <position position="210"/>
    </location>
    <ligand>
        <name>a divalent metal cation</name>
        <dbReference type="ChEBI" id="CHEBI:60240"/>
        <label>1</label>
    </ligand>
</feature>
<dbReference type="FunCoup" id="G0N4R8">
    <property type="interactions" value="887"/>
</dbReference>
<reference evidence="7" key="1">
    <citation type="submission" date="2011-07" db="EMBL/GenBank/DDBJ databases">
        <authorList>
            <consortium name="Caenorhabditis brenneri Sequencing and Analysis Consortium"/>
            <person name="Wilson R.K."/>
        </authorList>
    </citation>
    <scope>NUCLEOTIDE SEQUENCE [LARGE SCALE GENOMIC DNA]</scope>
    <source>
        <strain evidence="7">PB2801</strain>
    </source>
</reference>
<evidence type="ECO:0000256" key="3">
    <source>
        <dbReference type="ARBA" id="ARBA00022801"/>
    </source>
</evidence>
<protein>
    <submittedName>
        <fullName evidence="6">Uncharacterized protein</fullName>
    </submittedName>
</protein>
<dbReference type="Proteomes" id="UP000008068">
    <property type="component" value="Unassembled WGS sequence"/>
</dbReference>
<evidence type="ECO:0000313" key="7">
    <source>
        <dbReference type="Proteomes" id="UP000008068"/>
    </source>
</evidence>
<feature type="binding site" evidence="5">
    <location>
        <position position="7"/>
    </location>
    <ligand>
        <name>a divalent metal cation</name>
        <dbReference type="ChEBI" id="CHEBI:60240"/>
        <label>1</label>
    </ligand>
</feature>
<dbReference type="GO" id="GO:0016788">
    <property type="term" value="F:hydrolase activity, acting on ester bonds"/>
    <property type="evidence" value="ECO:0007669"/>
    <property type="project" value="InterPro"/>
</dbReference>
<dbReference type="CDD" id="cd01310">
    <property type="entry name" value="TatD_DNAse"/>
    <property type="match status" value="1"/>
</dbReference>
<feature type="binding site" evidence="5">
    <location>
        <position position="162"/>
    </location>
    <ligand>
        <name>a divalent metal cation</name>
        <dbReference type="ChEBI" id="CHEBI:60240"/>
        <label>2</label>
    </ligand>
</feature>
<dbReference type="PANTHER" id="PTHR46317">
    <property type="entry name" value="HYDROLASE OF PHP SUPERFAMILY-RELATED PROTEIN"/>
    <property type="match status" value="1"/>
</dbReference>
<dbReference type="SUPFAM" id="SSF51556">
    <property type="entry name" value="Metallo-dependent hydrolases"/>
    <property type="match status" value="1"/>
</dbReference>
<dbReference type="InParanoid" id="G0N4R8"/>
<gene>
    <name evidence="6" type="ORF">CAEBREN_06641</name>
</gene>
<keyword evidence="7" id="KW-1185">Reference proteome</keyword>
<dbReference type="OrthoDB" id="413993at2759"/>
<proteinExistence type="inferred from homology"/>
<dbReference type="GO" id="GO:0046872">
    <property type="term" value="F:metal ion binding"/>
    <property type="evidence" value="ECO:0007669"/>
    <property type="project" value="UniProtKB-KW"/>
</dbReference>
<feature type="binding site" evidence="5">
    <location>
        <position position="96"/>
    </location>
    <ligand>
        <name>a divalent metal cation</name>
        <dbReference type="ChEBI" id="CHEBI:60240"/>
        <label>1</label>
    </ligand>
</feature>
<dbReference type="InterPro" id="IPR032466">
    <property type="entry name" value="Metal_Hydrolase"/>
</dbReference>
<organism evidence="7">
    <name type="scientific">Caenorhabditis brenneri</name>
    <name type="common">Nematode worm</name>
    <dbReference type="NCBI Taxonomy" id="135651"/>
    <lineage>
        <taxon>Eukaryota</taxon>
        <taxon>Metazoa</taxon>
        <taxon>Ecdysozoa</taxon>
        <taxon>Nematoda</taxon>
        <taxon>Chromadorea</taxon>
        <taxon>Rhabditida</taxon>
        <taxon>Rhabditina</taxon>
        <taxon>Rhabditomorpha</taxon>
        <taxon>Rhabditoidea</taxon>
        <taxon>Rhabditidae</taxon>
        <taxon>Peloderinae</taxon>
        <taxon>Caenorhabditis</taxon>
    </lineage>
</organism>
<dbReference type="OMA" id="HTHLDMQ"/>
<keyword evidence="2 5" id="KW-0479">Metal-binding</keyword>
<feature type="binding site" evidence="5">
    <location>
        <position position="5"/>
    </location>
    <ligand>
        <name>a divalent metal cation</name>
        <dbReference type="ChEBI" id="CHEBI:60240"/>
        <label>1</label>
    </ligand>
</feature>
<evidence type="ECO:0000313" key="6">
    <source>
        <dbReference type="EMBL" id="EGT52778.1"/>
    </source>
</evidence>